<feature type="region of interest" description="Disordered" evidence="1">
    <location>
        <begin position="112"/>
        <end position="223"/>
    </location>
</feature>
<dbReference type="OrthoDB" id="8048439at2759"/>
<feature type="chain" id="PRO_5009326562" evidence="2">
    <location>
        <begin position="19"/>
        <end position="285"/>
    </location>
</feature>
<evidence type="ECO:0000313" key="4">
    <source>
        <dbReference type="Proteomes" id="UP000095300"/>
    </source>
</evidence>
<sequence length="285" mass="30510">MLQIFAICSTLLLAGIESRPQNIFESVATGAVQMAAMGAEMVANGAAIGAGHDFDAGLVKVRSKGEAGSGSAIQKPNESSEESSEERRRKRSINSLYHDFMEMQSLLEVKELSAQQHQHRTKREPCWSGGSGGGGSGGGGGFPGTGGGGGGVPGTDGGGIDEDMLEVARRRRQQRMQAARKRKAQPKSKKTNRTSKKSVVGQTEDIEEVSSSLTRRKRQSEVEDLNATMNKTGKDISAYTQQFAEKVKGAWQSFMQSVNQMAEKVKQIFTGHTQDAGGQAEAEEI</sequence>
<proteinExistence type="predicted"/>
<dbReference type="Proteomes" id="UP000095300">
    <property type="component" value="Unassembled WGS sequence"/>
</dbReference>
<feature type="signal peptide" evidence="2">
    <location>
        <begin position="1"/>
        <end position="18"/>
    </location>
</feature>
<dbReference type="VEuPathDB" id="VectorBase:SCAU007039"/>
<feature type="region of interest" description="Disordered" evidence="1">
    <location>
        <begin position="65"/>
        <end position="90"/>
    </location>
</feature>
<evidence type="ECO:0000313" key="3">
    <source>
        <dbReference type="EnsemblMetazoa" id="SCAU007039-PA"/>
    </source>
</evidence>
<keyword evidence="2" id="KW-0732">Signal</keyword>
<feature type="compositionally biased region" description="Basic residues" evidence="1">
    <location>
        <begin position="169"/>
        <end position="196"/>
    </location>
</feature>
<evidence type="ECO:0000256" key="2">
    <source>
        <dbReference type="SAM" id="SignalP"/>
    </source>
</evidence>
<name>A0A1I8PD76_STOCA</name>
<dbReference type="EnsemblMetazoa" id="SCAU007039-RA">
    <property type="protein sequence ID" value="SCAU007039-PA"/>
    <property type="gene ID" value="SCAU007039"/>
</dbReference>
<dbReference type="AlphaFoldDB" id="A0A1I8PD76"/>
<protein>
    <submittedName>
        <fullName evidence="3">Uncharacterized protein</fullName>
    </submittedName>
</protein>
<accession>A0A1I8PD76</accession>
<dbReference type="KEGG" id="scac:106082028"/>
<feature type="compositionally biased region" description="Gly residues" evidence="1">
    <location>
        <begin position="129"/>
        <end position="158"/>
    </location>
</feature>
<keyword evidence="4" id="KW-1185">Reference proteome</keyword>
<reference evidence="3" key="1">
    <citation type="submission" date="2020-05" db="UniProtKB">
        <authorList>
            <consortium name="EnsemblMetazoa"/>
        </authorList>
    </citation>
    <scope>IDENTIFICATION</scope>
    <source>
        <strain evidence="3">USDA</strain>
    </source>
</reference>
<organism evidence="3 4">
    <name type="scientific">Stomoxys calcitrans</name>
    <name type="common">Stable fly</name>
    <name type="synonym">Conops calcitrans</name>
    <dbReference type="NCBI Taxonomy" id="35570"/>
    <lineage>
        <taxon>Eukaryota</taxon>
        <taxon>Metazoa</taxon>
        <taxon>Ecdysozoa</taxon>
        <taxon>Arthropoda</taxon>
        <taxon>Hexapoda</taxon>
        <taxon>Insecta</taxon>
        <taxon>Pterygota</taxon>
        <taxon>Neoptera</taxon>
        <taxon>Endopterygota</taxon>
        <taxon>Diptera</taxon>
        <taxon>Brachycera</taxon>
        <taxon>Muscomorpha</taxon>
        <taxon>Muscoidea</taxon>
        <taxon>Muscidae</taxon>
        <taxon>Stomoxys</taxon>
    </lineage>
</organism>
<evidence type="ECO:0000256" key="1">
    <source>
        <dbReference type="SAM" id="MobiDB-lite"/>
    </source>
</evidence>
<gene>
    <name evidence="3" type="primary">106082028</name>
</gene>